<organism evidence="5 6">
    <name type="scientific">Tulasnella calospora MUT 4182</name>
    <dbReference type="NCBI Taxonomy" id="1051891"/>
    <lineage>
        <taxon>Eukaryota</taxon>
        <taxon>Fungi</taxon>
        <taxon>Dikarya</taxon>
        <taxon>Basidiomycota</taxon>
        <taxon>Agaricomycotina</taxon>
        <taxon>Agaricomycetes</taxon>
        <taxon>Cantharellales</taxon>
        <taxon>Tulasnellaceae</taxon>
        <taxon>Tulasnella</taxon>
    </lineage>
</organism>
<dbReference type="HOGENOM" id="CLU_877714_0_0_1"/>
<sequence length="317" mass="34066">MTPSTSNHSHAPISNKKRKLPVSVQSSPPPRKKLREDPSLEESSEKGPQSALEHSARRKPRVDKGKAKASVDSNEKAGLSSGAVQSGARAKQAKERQGQSSARKDASEESSSSGTGTLQPPPRPPKPNRRKLAPQRPWPSVPTSSNATGPHSALTEGKNKILVGRKTPLGAYLRRCKGCILADGYKTLYLSATSAAIPTLLIIATSLPEMLPFAKEEIRVEYKTGTVRCMDEILPDEDAEDEEEDPTIQSELVERKIASLSVTLTIGDGKKEVTGKEKKTPKKLRGGGRQNAPKGGQGAKSKTTSQPAMSSDDEMFE</sequence>
<keyword evidence="3" id="KW-0539">Nucleus</keyword>
<dbReference type="GO" id="GO:0005655">
    <property type="term" value="C:nucleolar ribonuclease P complex"/>
    <property type="evidence" value="ECO:0007669"/>
    <property type="project" value="InterPro"/>
</dbReference>
<dbReference type="GO" id="GO:0003676">
    <property type="term" value="F:nucleic acid binding"/>
    <property type="evidence" value="ECO:0007669"/>
    <property type="project" value="InterPro"/>
</dbReference>
<dbReference type="EMBL" id="KN823874">
    <property type="protein sequence ID" value="KIO15686.1"/>
    <property type="molecule type" value="Genomic_DNA"/>
</dbReference>
<dbReference type="OrthoDB" id="416729at2759"/>
<dbReference type="GO" id="GO:0001682">
    <property type="term" value="P:tRNA 5'-leader removal"/>
    <property type="evidence" value="ECO:0007669"/>
    <property type="project" value="InterPro"/>
</dbReference>
<keyword evidence="2" id="KW-0819">tRNA processing</keyword>
<gene>
    <name evidence="5" type="ORF">M407DRAFT_86859</name>
</gene>
<dbReference type="Proteomes" id="UP000054248">
    <property type="component" value="Unassembled WGS sequence"/>
</dbReference>
<name>A0A0C3Q064_9AGAM</name>
<keyword evidence="6" id="KW-1185">Reference proteome</keyword>
<dbReference type="Gene3D" id="3.30.110.20">
    <property type="entry name" value="Alba-like domain"/>
    <property type="match status" value="1"/>
</dbReference>
<evidence type="ECO:0000313" key="6">
    <source>
        <dbReference type="Proteomes" id="UP000054248"/>
    </source>
</evidence>
<dbReference type="InterPro" id="IPR036882">
    <property type="entry name" value="Alba-like_dom_sf"/>
</dbReference>
<proteinExistence type="predicted"/>
<protein>
    <submittedName>
        <fullName evidence="5">Uncharacterized protein</fullName>
    </submittedName>
</protein>
<evidence type="ECO:0000256" key="3">
    <source>
        <dbReference type="ARBA" id="ARBA00023242"/>
    </source>
</evidence>
<evidence type="ECO:0000256" key="2">
    <source>
        <dbReference type="ARBA" id="ARBA00022694"/>
    </source>
</evidence>
<dbReference type="Pfam" id="PF12328">
    <property type="entry name" value="Rpp20"/>
    <property type="match status" value="1"/>
</dbReference>
<dbReference type="AlphaFoldDB" id="A0A0C3Q064"/>
<feature type="compositionally biased region" description="Basic and acidic residues" evidence="4">
    <location>
        <begin position="92"/>
        <end position="107"/>
    </location>
</feature>
<feature type="region of interest" description="Disordered" evidence="4">
    <location>
        <begin position="270"/>
        <end position="317"/>
    </location>
</feature>
<reference evidence="5 6" key="1">
    <citation type="submission" date="2014-04" db="EMBL/GenBank/DDBJ databases">
        <authorList>
            <consortium name="DOE Joint Genome Institute"/>
            <person name="Kuo A."/>
            <person name="Girlanda M."/>
            <person name="Perotto S."/>
            <person name="Kohler A."/>
            <person name="Nagy L.G."/>
            <person name="Floudas D."/>
            <person name="Copeland A."/>
            <person name="Barry K.W."/>
            <person name="Cichocki N."/>
            <person name="Veneault-Fourrey C."/>
            <person name="LaButti K."/>
            <person name="Lindquist E.A."/>
            <person name="Lipzen A."/>
            <person name="Lundell T."/>
            <person name="Morin E."/>
            <person name="Murat C."/>
            <person name="Sun H."/>
            <person name="Tunlid A."/>
            <person name="Henrissat B."/>
            <person name="Grigoriev I.V."/>
            <person name="Hibbett D.S."/>
            <person name="Martin F."/>
            <person name="Nordberg H.P."/>
            <person name="Cantor M.N."/>
            <person name="Hua S.X."/>
        </authorList>
    </citation>
    <scope>NUCLEOTIDE SEQUENCE [LARGE SCALE GENOMIC DNA]</scope>
    <source>
        <strain evidence="5 6">MUT 4182</strain>
    </source>
</reference>
<evidence type="ECO:0000256" key="4">
    <source>
        <dbReference type="SAM" id="MobiDB-lite"/>
    </source>
</evidence>
<dbReference type="STRING" id="1051891.A0A0C3Q064"/>
<feature type="region of interest" description="Disordered" evidence="4">
    <location>
        <begin position="1"/>
        <end position="159"/>
    </location>
</feature>
<accession>A0A0C3Q064</accession>
<evidence type="ECO:0000313" key="5">
    <source>
        <dbReference type="EMBL" id="KIO15686.1"/>
    </source>
</evidence>
<feature type="compositionally biased region" description="Polar residues" evidence="4">
    <location>
        <begin position="300"/>
        <end position="309"/>
    </location>
</feature>
<dbReference type="GO" id="GO:0000172">
    <property type="term" value="C:ribonuclease MRP complex"/>
    <property type="evidence" value="ECO:0007669"/>
    <property type="project" value="InterPro"/>
</dbReference>
<comment type="subcellular location">
    <subcellularLocation>
        <location evidence="1">Nucleus</location>
    </subcellularLocation>
</comment>
<reference evidence="6" key="2">
    <citation type="submission" date="2015-01" db="EMBL/GenBank/DDBJ databases">
        <title>Evolutionary Origins and Diversification of the Mycorrhizal Mutualists.</title>
        <authorList>
            <consortium name="DOE Joint Genome Institute"/>
            <consortium name="Mycorrhizal Genomics Consortium"/>
            <person name="Kohler A."/>
            <person name="Kuo A."/>
            <person name="Nagy L.G."/>
            <person name="Floudas D."/>
            <person name="Copeland A."/>
            <person name="Barry K.W."/>
            <person name="Cichocki N."/>
            <person name="Veneault-Fourrey C."/>
            <person name="LaButti K."/>
            <person name="Lindquist E.A."/>
            <person name="Lipzen A."/>
            <person name="Lundell T."/>
            <person name="Morin E."/>
            <person name="Murat C."/>
            <person name="Riley R."/>
            <person name="Ohm R."/>
            <person name="Sun H."/>
            <person name="Tunlid A."/>
            <person name="Henrissat B."/>
            <person name="Grigoriev I.V."/>
            <person name="Hibbett D.S."/>
            <person name="Martin F."/>
        </authorList>
    </citation>
    <scope>NUCLEOTIDE SEQUENCE [LARGE SCALE GENOMIC DNA]</scope>
    <source>
        <strain evidence="6">MUT 4182</strain>
    </source>
</reference>
<evidence type="ECO:0000256" key="1">
    <source>
        <dbReference type="ARBA" id="ARBA00004123"/>
    </source>
</evidence>
<dbReference type="InterPro" id="IPR014612">
    <property type="entry name" value="Pop7/Rpp20"/>
</dbReference>